<dbReference type="Proteomes" id="UP000193560">
    <property type="component" value="Unassembled WGS sequence"/>
</dbReference>
<protein>
    <recommendedName>
        <fullName evidence="4">Secreted protein</fullName>
    </recommendedName>
</protein>
<organism evidence="2 3">
    <name type="scientific">Absidia repens</name>
    <dbReference type="NCBI Taxonomy" id="90262"/>
    <lineage>
        <taxon>Eukaryota</taxon>
        <taxon>Fungi</taxon>
        <taxon>Fungi incertae sedis</taxon>
        <taxon>Mucoromycota</taxon>
        <taxon>Mucoromycotina</taxon>
        <taxon>Mucoromycetes</taxon>
        <taxon>Mucorales</taxon>
        <taxon>Cunninghamellaceae</taxon>
        <taxon>Absidia</taxon>
    </lineage>
</organism>
<comment type="caution">
    <text evidence="2">The sequence shown here is derived from an EMBL/GenBank/DDBJ whole genome shotgun (WGS) entry which is preliminary data.</text>
</comment>
<sequence length="135" mass="15073">MKRMLGLALLGSFLWMSSSSVVHAQFSDPTARLGEPRVSLFVCKEDKGQCSYRFHVIQNGTNTRYDIPPTDCNSAQSNGYTFTRALDNKSYHAQSPCSGMSIDTLSEYNLYRYETCMPFVGPICRNSKTSATNTT</sequence>
<reference evidence="2 3" key="1">
    <citation type="submission" date="2016-07" db="EMBL/GenBank/DDBJ databases">
        <title>Pervasive Adenine N6-methylation of Active Genes in Fungi.</title>
        <authorList>
            <consortium name="DOE Joint Genome Institute"/>
            <person name="Mondo S.J."/>
            <person name="Dannebaum R.O."/>
            <person name="Kuo R.C."/>
            <person name="Labutti K."/>
            <person name="Haridas S."/>
            <person name="Kuo A."/>
            <person name="Salamov A."/>
            <person name="Ahrendt S.R."/>
            <person name="Lipzen A."/>
            <person name="Sullivan W."/>
            <person name="Andreopoulos W.B."/>
            <person name="Clum A."/>
            <person name="Lindquist E."/>
            <person name="Daum C."/>
            <person name="Ramamoorthy G.K."/>
            <person name="Gryganskyi A."/>
            <person name="Culley D."/>
            <person name="Magnuson J.K."/>
            <person name="James T.Y."/>
            <person name="O'Malley M.A."/>
            <person name="Stajich J.E."/>
            <person name="Spatafora J.W."/>
            <person name="Visel A."/>
            <person name="Grigoriev I.V."/>
        </authorList>
    </citation>
    <scope>NUCLEOTIDE SEQUENCE [LARGE SCALE GENOMIC DNA]</scope>
    <source>
        <strain evidence="2 3">NRRL 1336</strain>
    </source>
</reference>
<evidence type="ECO:0000313" key="3">
    <source>
        <dbReference type="Proteomes" id="UP000193560"/>
    </source>
</evidence>
<evidence type="ECO:0008006" key="4">
    <source>
        <dbReference type="Google" id="ProtNLM"/>
    </source>
</evidence>
<feature type="chain" id="PRO_5012326628" description="Secreted protein" evidence="1">
    <location>
        <begin position="25"/>
        <end position="135"/>
    </location>
</feature>
<evidence type="ECO:0000256" key="1">
    <source>
        <dbReference type="SAM" id="SignalP"/>
    </source>
</evidence>
<feature type="signal peptide" evidence="1">
    <location>
        <begin position="1"/>
        <end position="24"/>
    </location>
</feature>
<name>A0A1X2HYA9_9FUNG</name>
<keyword evidence="1" id="KW-0732">Signal</keyword>
<evidence type="ECO:0000313" key="2">
    <source>
        <dbReference type="EMBL" id="ORZ05272.1"/>
    </source>
</evidence>
<gene>
    <name evidence="2" type="ORF">BCR42DRAFT_428540</name>
</gene>
<keyword evidence="3" id="KW-1185">Reference proteome</keyword>
<dbReference type="AlphaFoldDB" id="A0A1X2HYA9"/>
<accession>A0A1X2HYA9</accession>
<proteinExistence type="predicted"/>
<dbReference type="EMBL" id="MCGE01000045">
    <property type="protein sequence ID" value="ORZ05272.1"/>
    <property type="molecule type" value="Genomic_DNA"/>
</dbReference>